<evidence type="ECO:0000256" key="1">
    <source>
        <dbReference type="SAM" id="Phobius"/>
    </source>
</evidence>
<accession>A0A366F3S2</accession>
<evidence type="ECO:0000313" key="2">
    <source>
        <dbReference type="EMBL" id="RBP08630.1"/>
    </source>
</evidence>
<dbReference type="EMBL" id="QNRK01000024">
    <property type="protein sequence ID" value="RBP08630.1"/>
    <property type="molecule type" value="Genomic_DNA"/>
</dbReference>
<dbReference type="RefSeq" id="WP_113891022.1">
    <property type="nucleotide sequence ID" value="NZ_QNRK01000024.1"/>
</dbReference>
<protein>
    <submittedName>
        <fullName evidence="2">Uncharacterized protein</fullName>
    </submittedName>
</protein>
<evidence type="ECO:0000313" key="3">
    <source>
        <dbReference type="Proteomes" id="UP000253529"/>
    </source>
</evidence>
<sequence>MSRAVLEPLALFLTPFAVYAIYLVLRARWPLEVEHWTGVRVSILTVIGVAAAILGLVAVNLFAPRGQGAYVPAHRENGVLVPGRFE</sequence>
<organism evidence="2 3">
    <name type="scientific">Roseiarcus fermentans</name>
    <dbReference type="NCBI Taxonomy" id="1473586"/>
    <lineage>
        <taxon>Bacteria</taxon>
        <taxon>Pseudomonadati</taxon>
        <taxon>Pseudomonadota</taxon>
        <taxon>Alphaproteobacteria</taxon>
        <taxon>Hyphomicrobiales</taxon>
        <taxon>Roseiarcaceae</taxon>
        <taxon>Roseiarcus</taxon>
    </lineage>
</organism>
<keyword evidence="3" id="KW-1185">Reference proteome</keyword>
<keyword evidence="1" id="KW-0472">Membrane</keyword>
<comment type="caution">
    <text evidence="2">The sequence shown here is derived from an EMBL/GenBank/DDBJ whole genome shotgun (WGS) entry which is preliminary data.</text>
</comment>
<proteinExistence type="predicted"/>
<feature type="transmembrane region" description="Helical" evidence="1">
    <location>
        <begin position="41"/>
        <end position="63"/>
    </location>
</feature>
<name>A0A366F3S2_9HYPH</name>
<keyword evidence="1" id="KW-0812">Transmembrane</keyword>
<dbReference type="InterPro" id="IPR046093">
    <property type="entry name" value="DUF6111"/>
</dbReference>
<feature type="transmembrane region" description="Helical" evidence="1">
    <location>
        <begin position="9"/>
        <end position="29"/>
    </location>
</feature>
<dbReference type="OrthoDB" id="7366326at2"/>
<dbReference type="Proteomes" id="UP000253529">
    <property type="component" value="Unassembled WGS sequence"/>
</dbReference>
<dbReference type="AlphaFoldDB" id="A0A366F3S2"/>
<gene>
    <name evidence="2" type="ORF">DFR50_12416</name>
</gene>
<reference evidence="2 3" key="1">
    <citation type="submission" date="2018-06" db="EMBL/GenBank/DDBJ databases">
        <title>Genomic Encyclopedia of Type Strains, Phase IV (KMG-IV): sequencing the most valuable type-strain genomes for metagenomic binning, comparative biology and taxonomic classification.</title>
        <authorList>
            <person name="Goeker M."/>
        </authorList>
    </citation>
    <scope>NUCLEOTIDE SEQUENCE [LARGE SCALE GENOMIC DNA]</scope>
    <source>
        <strain evidence="2 3">DSM 24875</strain>
    </source>
</reference>
<dbReference type="Pfam" id="PF19606">
    <property type="entry name" value="DUF6111"/>
    <property type="match status" value="1"/>
</dbReference>
<keyword evidence="1" id="KW-1133">Transmembrane helix</keyword>